<protein>
    <submittedName>
        <fullName evidence="4">Exopolysaccharide biosynthesis protein</fullName>
    </submittedName>
</protein>
<dbReference type="PANTHER" id="PTHR40446:SF2">
    <property type="entry name" value="N-ACETYLGLUCOSAMINE-1-PHOSPHODIESTER ALPHA-N-ACETYLGLUCOSAMINIDASE"/>
    <property type="match status" value="1"/>
</dbReference>
<dbReference type="RefSeq" id="WP_152892129.1">
    <property type="nucleotide sequence ID" value="NZ_WHJC01000443.1"/>
</dbReference>
<feature type="compositionally biased region" description="Basic and acidic residues" evidence="1">
    <location>
        <begin position="1"/>
        <end position="10"/>
    </location>
</feature>
<dbReference type="Pfam" id="PF09992">
    <property type="entry name" value="NAGPA"/>
    <property type="match status" value="1"/>
</dbReference>
<evidence type="ECO:0000256" key="1">
    <source>
        <dbReference type="SAM" id="MobiDB-lite"/>
    </source>
</evidence>
<sequence>MTKKSCEFKNNKHKKNNKKNKGYNKKLKSRKWKVFSLFVIFQIAFGIITAPFIIYYGPFNNIKTSLVGAAMTSLNHQYLATAFLSNEKIKEILSQNKVEDIKQDTKNSKITLPKKHNDKIELFEVKGKKFNGYMLVVSDPTRVKIGYTSKLNKEGQTTSQIAKQSNAIAAINGGGFTDKSATSTWTGNGGTPIGVIMTNGKKIFNSLKDDEKTDMMAITDEGRLLVGKYSYDNLKNLNAKEALSFGPPLVVNGQPTITTGDGGAGIASRTAIGQREDGAMLLLVVDGRSINSIGATWKEIQDVMIQYGAINAINLDGGNSTTMYYNDEIVNNPSDHLGERSIPSVVMVK</sequence>
<evidence type="ECO:0000313" key="4">
    <source>
        <dbReference type="EMBL" id="MPQ45111.1"/>
    </source>
</evidence>
<dbReference type="EMBL" id="WHJC01000443">
    <property type="protein sequence ID" value="MPQ45111.1"/>
    <property type="molecule type" value="Genomic_DNA"/>
</dbReference>
<keyword evidence="2" id="KW-1133">Transmembrane helix</keyword>
<feature type="region of interest" description="Disordered" evidence="1">
    <location>
        <begin position="1"/>
        <end position="23"/>
    </location>
</feature>
<dbReference type="AlphaFoldDB" id="A0A6I1MWB6"/>
<feature type="domain" description="Phosphodiester glycosidase" evidence="3">
    <location>
        <begin position="166"/>
        <end position="348"/>
    </location>
</feature>
<name>A0A6I1MWB6_9CLOT</name>
<keyword evidence="2" id="KW-0472">Membrane</keyword>
<accession>A0A6I1MWB6</accession>
<evidence type="ECO:0000259" key="3">
    <source>
        <dbReference type="Pfam" id="PF09992"/>
    </source>
</evidence>
<organism evidence="4 5">
    <name type="scientific">Clostridium tarantellae</name>
    <dbReference type="NCBI Taxonomy" id="39493"/>
    <lineage>
        <taxon>Bacteria</taxon>
        <taxon>Bacillati</taxon>
        <taxon>Bacillota</taxon>
        <taxon>Clostridia</taxon>
        <taxon>Eubacteriales</taxon>
        <taxon>Clostridiaceae</taxon>
        <taxon>Clostridium</taxon>
    </lineage>
</organism>
<gene>
    <name evidence="4" type="ORF">GBZ86_15410</name>
</gene>
<dbReference type="PANTHER" id="PTHR40446">
    <property type="entry name" value="N-ACETYLGLUCOSAMINE-1-PHOSPHODIESTER ALPHA-N-ACETYLGLUCOSAMINIDASE"/>
    <property type="match status" value="1"/>
</dbReference>
<comment type="caution">
    <text evidence="4">The sequence shown here is derived from an EMBL/GenBank/DDBJ whole genome shotgun (WGS) entry which is preliminary data.</text>
</comment>
<dbReference type="Proteomes" id="UP000430345">
    <property type="component" value="Unassembled WGS sequence"/>
</dbReference>
<reference evidence="4 5" key="1">
    <citation type="submission" date="2019-10" db="EMBL/GenBank/DDBJ databases">
        <title>The Genome Sequence of Clostridium tarantellae Isolated from Fish Brain.</title>
        <authorList>
            <person name="Bano L."/>
            <person name="Kiel M."/>
            <person name="Sales G."/>
            <person name="Doxey A.C."/>
            <person name="Mansfield M.J."/>
            <person name="Schiavone M."/>
            <person name="Rossetto O."/>
            <person name="Pirazzini M."/>
            <person name="Dobrindt U."/>
            <person name="Montecucco C."/>
        </authorList>
    </citation>
    <scope>NUCLEOTIDE SEQUENCE [LARGE SCALE GENOMIC DNA]</scope>
    <source>
        <strain evidence="4 5">DSM 3997</strain>
    </source>
</reference>
<feature type="compositionally biased region" description="Basic residues" evidence="1">
    <location>
        <begin position="11"/>
        <end position="23"/>
    </location>
</feature>
<keyword evidence="5" id="KW-1185">Reference proteome</keyword>
<dbReference type="InterPro" id="IPR018711">
    <property type="entry name" value="NAGPA"/>
</dbReference>
<evidence type="ECO:0000313" key="5">
    <source>
        <dbReference type="Proteomes" id="UP000430345"/>
    </source>
</evidence>
<evidence type="ECO:0000256" key="2">
    <source>
        <dbReference type="SAM" id="Phobius"/>
    </source>
</evidence>
<dbReference type="OrthoDB" id="9809781at2"/>
<keyword evidence="2" id="KW-0812">Transmembrane</keyword>
<feature type="transmembrane region" description="Helical" evidence="2">
    <location>
        <begin position="34"/>
        <end position="56"/>
    </location>
</feature>
<proteinExistence type="predicted"/>